<evidence type="ECO:0000313" key="9">
    <source>
        <dbReference type="EMBL" id="CAH1209343.1"/>
    </source>
</evidence>
<keyword evidence="10" id="KW-1185">Reference proteome</keyword>
<evidence type="ECO:0000256" key="3">
    <source>
        <dbReference type="ARBA" id="ARBA00022475"/>
    </source>
</evidence>
<evidence type="ECO:0000256" key="1">
    <source>
        <dbReference type="ARBA" id="ARBA00004651"/>
    </source>
</evidence>
<evidence type="ECO:0000256" key="6">
    <source>
        <dbReference type="ARBA" id="ARBA00023136"/>
    </source>
</evidence>
<feature type="transmembrane region" description="Helical" evidence="7">
    <location>
        <begin position="46"/>
        <end position="64"/>
    </location>
</feature>
<feature type="transmembrane region" description="Helical" evidence="7">
    <location>
        <begin position="146"/>
        <end position="170"/>
    </location>
</feature>
<evidence type="ECO:0000256" key="4">
    <source>
        <dbReference type="ARBA" id="ARBA00022692"/>
    </source>
</evidence>
<comment type="subcellular location">
    <subcellularLocation>
        <location evidence="1 7">Cell membrane</location>
        <topology evidence="1 7">Multi-pass membrane protein</topology>
    </subcellularLocation>
</comment>
<feature type="domain" description="ABC transmembrane type-1" evidence="8">
    <location>
        <begin position="111"/>
        <end position="315"/>
    </location>
</feature>
<feature type="transmembrane region" description="Helical" evidence="7">
    <location>
        <begin position="107"/>
        <end position="134"/>
    </location>
</feature>
<keyword evidence="5 7" id="KW-1133">Transmembrane helix</keyword>
<evidence type="ECO:0000259" key="8">
    <source>
        <dbReference type="PROSITE" id="PS50928"/>
    </source>
</evidence>
<proteinExistence type="inferred from homology"/>
<evidence type="ECO:0000313" key="10">
    <source>
        <dbReference type="Proteomes" id="UP000838686"/>
    </source>
</evidence>
<dbReference type="SUPFAM" id="SSF161098">
    <property type="entry name" value="MetI-like"/>
    <property type="match status" value="1"/>
</dbReference>
<comment type="similarity">
    <text evidence="7">Belongs to the binding-protein-dependent transport system permease family.</text>
</comment>
<dbReference type="Gene3D" id="1.10.3720.10">
    <property type="entry name" value="MetI-like"/>
    <property type="match status" value="1"/>
</dbReference>
<keyword evidence="6 7" id="KW-0472">Membrane</keyword>
<feature type="transmembrane region" description="Helical" evidence="7">
    <location>
        <begin position="226"/>
        <end position="251"/>
    </location>
</feature>
<protein>
    <submittedName>
        <fullName evidence="9">Melibiose/raffinose/stachyose import permease protein MelC</fullName>
    </submittedName>
</protein>
<accession>A0ABM9CAV8</accession>
<dbReference type="InterPro" id="IPR000515">
    <property type="entry name" value="MetI-like"/>
</dbReference>
<evidence type="ECO:0000256" key="7">
    <source>
        <dbReference type="RuleBase" id="RU363032"/>
    </source>
</evidence>
<dbReference type="CDD" id="cd06261">
    <property type="entry name" value="TM_PBP2"/>
    <property type="match status" value="1"/>
</dbReference>
<evidence type="ECO:0000256" key="2">
    <source>
        <dbReference type="ARBA" id="ARBA00022448"/>
    </source>
</evidence>
<dbReference type="PANTHER" id="PTHR43744">
    <property type="entry name" value="ABC TRANSPORTER PERMEASE PROTEIN MG189-RELATED-RELATED"/>
    <property type="match status" value="1"/>
</dbReference>
<dbReference type="Proteomes" id="UP000838686">
    <property type="component" value="Unassembled WGS sequence"/>
</dbReference>
<name>A0ABM9CAV8_9BACL</name>
<evidence type="ECO:0000256" key="5">
    <source>
        <dbReference type="ARBA" id="ARBA00022989"/>
    </source>
</evidence>
<comment type="caution">
    <text evidence="9">The sequence shown here is derived from an EMBL/GenBank/DDBJ whole genome shotgun (WGS) entry which is preliminary data.</text>
</comment>
<keyword evidence="2 7" id="KW-0813">Transport</keyword>
<feature type="transmembrane region" description="Helical" evidence="7">
    <location>
        <begin position="182"/>
        <end position="205"/>
    </location>
</feature>
<dbReference type="EMBL" id="CAKMMF010000016">
    <property type="protein sequence ID" value="CAH1209343.1"/>
    <property type="molecule type" value="Genomic_DNA"/>
</dbReference>
<gene>
    <name evidence="9" type="primary">melC_2</name>
    <name evidence="9" type="ORF">PAECIP111893_03003</name>
</gene>
<dbReference type="PANTHER" id="PTHR43744:SF6">
    <property type="entry name" value="ABC TRANSPORTER PERMEASE PROTEIN YESQ-RELATED"/>
    <property type="match status" value="1"/>
</dbReference>
<dbReference type="PROSITE" id="PS50928">
    <property type="entry name" value="ABC_TM1"/>
    <property type="match status" value="1"/>
</dbReference>
<keyword evidence="3" id="KW-1003">Cell membrane</keyword>
<keyword evidence="4 7" id="KW-0812">Transmembrane</keyword>
<organism evidence="9 10">
    <name type="scientific">Paenibacillus plantiphilus</name>
    <dbReference type="NCBI Taxonomy" id="2905650"/>
    <lineage>
        <taxon>Bacteria</taxon>
        <taxon>Bacillati</taxon>
        <taxon>Bacillota</taxon>
        <taxon>Bacilli</taxon>
        <taxon>Bacillales</taxon>
        <taxon>Paenibacillaceae</taxon>
        <taxon>Paenibacillus</taxon>
    </lineage>
</organism>
<dbReference type="RefSeq" id="WP_236343369.1">
    <property type="nucleotide sequence ID" value="NZ_CAKMMF010000016.1"/>
</dbReference>
<feature type="transmembrane region" description="Helical" evidence="7">
    <location>
        <begin position="298"/>
        <end position="315"/>
    </location>
</feature>
<dbReference type="Pfam" id="PF00528">
    <property type="entry name" value="BPD_transp_1"/>
    <property type="match status" value="1"/>
</dbReference>
<reference evidence="9" key="1">
    <citation type="submission" date="2022-01" db="EMBL/GenBank/DDBJ databases">
        <authorList>
            <person name="Criscuolo A."/>
        </authorList>
    </citation>
    <scope>NUCLEOTIDE SEQUENCE</scope>
    <source>
        <strain evidence="9">CIP111893</strain>
    </source>
</reference>
<sequence>MDKSTTLAKSNIPQSAVKKRSLRALLAGSPARLKLRLMGVEADKGLLFRVFLYLLLIDVAFIYLKPVLYMVTTMVKDARDLLDPAVIWVPSGFYGGHLAEAYKALNYAASFTVSLSVAGLVSLFQVVSCAIAGYAFARLDFPFKKLAFGALIFTFVMPPQVTILPSILLFKELDWINTFLPMVVPALFGHGLKGALFVIIFRQFFSTLPKELEEAGRIDGAGAFRMFYRVMLPISRPAVLVVFLFSFVWTWNDSYFPSMYMFGAENVPLSVGLAKLNAMLSAESEAGGLRFFVEPLKMAASFLIILPLLVLYAFTQRWFVEGVERTGIVE</sequence>
<dbReference type="InterPro" id="IPR035906">
    <property type="entry name" value="MetI-like_sf"/>
</dbReference>